<dbReference type="InterPro" id="IPR011944">
    <property type="entry name" value="Steroid_delta5-4_isomerase"/>
</dbReference>
<dbReference type="EMBL" id="WJXZ01000002">
    <property type="protein sequence ID" value="MRS60766.1"/>
    <property type="molecule type" value="Genomic_DNA"/>
</dbReference>
<dbReference type="Proteomes" id="UP000441754">
    <property type="component" value="Unassembled WGS sequence"/>
</dbReference>
<protein>
    <submittedName>
        <fullName evidence="2">SgcJ/EcaC family oxidoreductase</fullName>
    </submittedName>
</protein>
<evidence type="ECO:0000313" key="3">
    <source>
        <dbReference type="Proteomes" id="UP000441754"/>
    </source>
</evidence>
<reference evidence="2 3" key="1">
    <citation type="journal article" date="2018" name="Antonie Van Leeuwenhoek">
        <title>Larkinella terrae sp. nov., isolated from soil on Jeju Island, South Korea.</title>
        <authorList>
            <person name="Ten L.N."/>
            <person name="Jeon J."/>
            <person name="Park S.J."/>
            <person name="Park S."/>
            <person name="Lee S.Y."/>
            <person name="Kim M.K."/>
            <person name="Jung H.Y."/>
        </authorList>
    </citation>
    <scope>NUCLEOTIDE SEQUENCE [LARGE SCALE GENOMIC DNA]</scope>
    <source>
        <strain evidence="2 3">KCTC 52001</strain>
    </source>
</reference>
<accession>A0A7K0EH30</accession>
<organism evidence="2 3">
    <name type="scientific">Larkinella terrae</name>
    <dbReference type="NCBI Taxonomy" id="2025311"/>
    <lineage>
        <taxon>Bacteria</taxon>
        <taxon>Pseudomonadati</taxon>
        <taxon>Bacteroidota</taxon>
        <taxon>Cytophagia</taxon>
        <taxon>Cytophagales</taxon>
        <taxon>Spirosomataceae</taxon>
        <taxon>Larkinella</taxon>
    </lineage>
</organism>
<name>A0A7K0EH30_9BACT</name>
<dbReference type="Pfam" id="PF14534">
    <property type="entry name" value="DUF4440"/>
    <property type="match status" value="1"/>
</dbReference>
<dbReference type="AlphaFoldDB" id="A0A7K0EH30"/>
<dbReference type="InterPro" id="IPR032710">
    <property type="entry name" value="NTF2-like_dom_sf"/>
</dbReference>
<evidence type="ECO:0000313" key="2">
    <source>
        <dbReference type="EMBL" id="MRS60766.1"/>
    </source>
</evidence>
<dbReference type="Gene3D" id="3.10.450.50">
    <property type="match status" value="1"/>
</dbReference>
<feature type="domain" description="DUF4440" evidence="1">
    <location>
        <begin position="8"/>
        <end position="120"/>
    </location>
</feature>
<keyword evidence="3" id="KW-1185">Reference proteome</keyword>
<sequence length="143" mass="16206">MTNDEKQIRELLETIKEAWGKGDAQLFSSCFTDDCDYVTFAGDHLEGRKANAEAHKALWSGILRGSKLNGRVKKIRFLTPDIALVYGLGAVQLRWQKAAPKGRDSISTNVVIRQNGTWKITAFHNCRIQKPGFFQKLFMKIFS</sequence>
<dbReference type="SUPFAM" id="SSF54427">
    <property type="entry name" value="NTF2-like"/>
    <property type="match status" value="1"/>
</dbReference>
<comment type="caution">
    <text evidence="2">The sequence shown here is derived from an EMBL/GenBank/DDBJ whole genome shotgun (WGS) entry which is preliminary data.</text>
</comment>
<dbReference type="RefSeq" id="WP_154174053.1">
    <property type="nucleotide sequence ID" value="NZ_WJXZ01000002.1"/>
</dbReference>
<evidence type="ECO:0000259" key="1">
    <source>
        <dbReference type="Pfam" id="PF14534"/>
    </source>
</evidence>
<dbReference type="NCBIfam" id="TIGR02246">
    <property type="entry name" value="SgcJ/EcaC family oxidoreductase"/>
    <property type="match status" value="1"/>
</dbReference>
<dbReference type="InterPro" id="IPR027843">
    <property type="entry name" value="DUF4440"/>
</dbReference>
<dbReference type="OrthoDB" id="2887901at2"/>
<proteinExistence type="predicted"/>
<gene>
    <name evidence="2" type="ORF">GJJ30_05630</name>
</gene>